<accession>V6M113</accession>
<dbReference type="EMBL" id="AUWU02000005">
    <property type="protein sequence ID" value="KAH0573080.1"/>
    <property type="molecule type" value="Genomic_DNA"/>
</dbReference>
<dbReference type="VEuPathDB" id="GiardiaDB:SS50377_25198"/>
<keyword evidence="3" id="KW-1185">Reference proteome</keyword>
<protein>
    <submittedName>
        <fullName evidence="1">Uncharacterized protein</fullName>
    </submittedName>
</protein>
<evidence type="ECO:0000313" key="3">
    <source>
        <dbReference type="Proteomes" id="UP000018208"/>
    </source>
</evidence>
<organism evidence="1">
    <name type="scientific">Spironucleus salmonicida</name>
    <dbReference type="NCBI Taxonomy" id="348837"/>
    <lineage>
        <taxon>Eukaryota</taxon>
        <taxon>Metamonada</taxon>
        <taxon>Diplomonadida</taxon>
        <taxon>Hexamitidae</taxon>
        <taxon>Hexamitinae</taxon>
        <taxon>Spironucleus</taxon>
    </lineage>
</organism>
<dbReference type="Proteomes" id="UP000018208">
    <property type="component" value="Unassembled WGS sequence"/>
</dbReference>
<proteinExistence type="predicted"/>
<dbReference type="AlphaFoldDB" id="V6M113"/>
<gene>
    <name evidence="1" type="ORF">SS50377_13117</name>
    <name evidence="2" type="ORF">SS50377_25198</name>
</gene>
<evidence type="ECO:0000313" key="2">
    <source>
        <dbReference type="EMBL" id="KAH0573080.1"/>
    </source>
</evidence>
<dbReference type="EMBL" id="KI546059">
    <property type="protein sequence ID" value="EST46854.1"/>
    <property type="molecule type" value="Genomic_DNA"/>
</dbReference>
<sequence>MQSPFIDFVNRKQNTLKMSRPMSTSKFYLSNSNTVTFQERIDFDNVYLRLSKTCQDQEYQQKQQIYASVYYKQREILNKIKNEEIERTIVKHAISDLQKITALASANRYKKYQQHIPGQPYRKSRDTIEQDTFDLGFDIVSVIDRCATRKSLNQSQTKFK</sequence>
<evidence type="ECO:0000313" key="1">
    <source>
        <dbReference type="EMBL" id="EST46854.1"/>
    </source>
</evidence>
<reference evidence="2" key="2">
    <citation type="submission" date="2020-12" db="EMBL/GenBank/DDBJ databases">
        <title>New Spironucleus salmonicida genome in near-complete chromosomes.</title>
        <authorList>
            <person name="Xu F."/>
            <person name="Kurt Z."/>
            <person name="Jimenez-Gonzalez A."/>
            <person name="Astvaldsson A."/>
            <person name="Andersson J.O."/>
            <person name="Svard S.G."/>
        </authorList>
    </citation>
    <scope>NUCLEOTIDE SEQUENCE</scope>
    <source>
        <strain evidence="2">ATCC 50377</strain>
    </source>
</reference>
<reference evidence="1 2" key="1">
    <citation type="journal article" date="2014" name="PLoS Genet.">
        <title>The Genome of Spironucleus salmonicida Highlights a Fish Pathogen Adapted to Fluctuating Environments.</title>
        <authorList>
            <person name="Xu F."/>
            <person name="Jerlstrom-Hultqvist J."/>
            <person name="Einarsson E."/>
            <person name="Astvaldsson A."/>
            <person name="Svard S.G."/>
            <person name="Andersson J.O."/>
        </authorList>
    </citation>
    <scope>NUCLEOTIDE SEQUENCE</scope>
    <source>
        <strain evidence="2">ATCC 50377</strain>
    </source>
</reference>
<name>V6M113_9EUKA</name>